<gene>
    <name evidence="1" type="ORF">FD09_GL002512</name>
</gene>
<dbReference type="RefSeq" id="WP_057819873.1">
    <property type="nucleotide sequence ID" value="NZ_AZEC01000005.1"/>
</dbReference>
<protein>
    <submittedName>
        <fullName evidence="1">Uncharacterized protein</fullName>
    </submittedName>
</protein>
<keyword evidence="2" id="KW-1185">Reference proteome</keyword>
<dbReference type="Proteomes" id="UP000051330">
    <property type="component" value="Unassembled WGS sequence"/>
</dbReference>
<proteinExistence type="predicted"/>
<dbReference type="PATRIC" id="fig|1423792.3.peg.2560"/>
<accession>A0A0R1MYP6</accession>
<dbReference type="OrthoDB" id="2304062at2"/>
<name>A0A0R1MYP6_9LACO</name>
<evidence type="ECO:0000313" key="2">
    <source>
        <dbReference type="Proteomes" id="UP000051330"/>
    </source>
</evidence>
<reference evidence="1 2" key="1">
    <citation type="journal article" date="2015" name="Genome Announc.">
        <title>Expanding the biotechnology potential of lactobacilli through comparative genomics of 213 strains and associated genera.</title>
        <authorList>
            <person name="Sun Z."/>
            <person name="Harris H.M."/>
            <person name="McCann A."/>
            <person name="Guo C."/>
            <person name="Argimon S."/>
            <person name="Zhang W."/>
            <person name="Yang X."/>
            <person name="Jeffery I.B."/>
            <person name="Cooney J.C."/>
            <person name="Kagawa T.F."/>
            <person name="Liu W."/>
            <person name="Song Y."/>
            <person name="Salvetti E."/>
            <person name="Wrobel A."/>
            <person name="Rasinkangas P."/>
            <person name="Parkhill J."/>
            <person name="Rea M.C."/>
            <person name="O'Sullivan O."/>
            <person name="Ritari J."/>
            <person name="Douillard F.P."/>
            <person name="Paul Ross R."/>
            <person name="Yang R."/>
            <person name="Briner A.E."/>
            <person name="Felis G.E."/>
            <person name="de Vos W.M."/>
            <person name="Barrangou R."/>
            <person name="Klaenhammer T.R."/>
            <person name="Caufield P.W."/>
            <person name="Cui Y."/>
            <person name="Zhang H."/>
            <person name="O'Toole P.W."/>
        </authorList>
    </citation>
    <scope>NUCLEOTIDE SEQUENCE [LARGE SCALE GENOMIC DNA]</scope>
    <source>
        <strain evidence="1 2">DSM 12744</strain>
    </source>
</reference>
<organism evidence="1 2">
    <name type="scientific">Schleiferilactobacillus perolens DSM 12744</name>
    <dbReference type="NCBI Taxonomy" id="1423792"/>
    <lineage>
        <taxon>Bacteria</taxon>
        <taxon>Bacillati</taxon>
        <taxon>Bacillota</taxon>
        <taxon>Bacilli</taxon>
        <taxon>Lactobacillales</taxon>
        <taxon>Lactobacillaceae</taxon>
        <taxon>Schleiferilactobacillus</taxon>
    </lineage>
</organism>
<evidence type="ECO:0000313" key="1">
    <source>
        <dbReference type="EMBL" id="KRL12972.1"/>
    </source>
</evidence>
<sequence>MAQQFVYVVYYEDTQKKDAVFRLLRVFSTKERATGFVAILEKAPYAEMPIPEGHYAVARVRMN</sequence>
<dbReference type="AlphaFoldDB" id="A0A0R1MYP6"/>
<comment type="caution">
    <text evidence="1">The sequence shown here is derived from an EMBL/GenBank/DDBJ whole genome shotgun (WGS) entry which is preliminary data.</text>
</comment>
<dbReference type="EMBL" id="AZEC01000005">
    <property type="protein sequence ID" value="KRL12972.1"/>
    <property type="molecule type" value="Genomic_DNA"/>
</dbReference>